<accession>A0A7W7ZDS1</accession>
<comment type="caution">
    <text evidence="3">The sequence shown here is derived from an EMBL/GenBank/DDBJ whole genome shotgun (WGS) entry which is preliminary data.</text>
</comment>
<dbReference type="Gene3D" id="3.30.420.40">
    <property type="match status" value="2"/>
</dbReference>
<evidence type="ECO:0000313" key="3">
    <source>
        <dbReference type="EMBL" id="MBB5057952.1"/>
    </source>
</evidence>
<dbReference type="EMBL" id="JACHIP010000003">
    <property type="protein sequence ID" value="MBB5057952.1"/>
    <property type="molecule type" value="Genomic_DNA"/>
</dbReference>
<keyword evidence="2" id="KW-0812">Transmembrane</keyword>
<dbReference type="PANTHER" id="PTHR18964:SF149">
    <property type="entry name" value="BIFUNCTIONAL UDP-N-ACETYLGLUCOSAMINE 2-EPIMERASE_N-ACETYLMANNOSAMINE KINASE"/>
    <property type="match status" value="1"/>
</dbReference>
<keyword evidence="3" id="KW-0418">Kinase</keyword>
<reference evidence="3 4" key="1">
    <citation type="submission" date="2020-08" db="EMBL/GenBank/DDBJ databases">
        <title>Genomic Encyclopedia of Type Strains, Phase IV (KMG-V): Genome sequencing to study the core and pangenomes of soil and plant-associated prokaryotes.</title>
        <authorList>
            <person name="Whitman W."/>
        </authorList>
    </citation>
    <scope>NUCLEOTIDE SEQUENCE [LARGE SCALE GENOMIC DNA]</scope>
    <source>
        <strain evidence="3 4">M8UP14</strain>
    </source>
</reference>
<dbReference type="PANTHER" id="PTHR18964">
    <property type="entry name" value="ROK (REPRESSOR, ORF, KINASE) FAMILY"/>
    <property type="match status" value="1"/>
</dbReference>
<keyword evidence="2" id="KW-1133">Transmembrane helix</keyword>
<dbReference type="GO" id="GO:0004340">
    <property type="term" value="F:glucokinase activity"/>
    <property type="evidence" value="ECO:0007669"/>
    <property type="project" value="UniProtKB-EC"/>
</dbReference>
<dbReference type="Pfam" id="PF00480">
    <property type="entry name" value="ROK"/>
    <property type="match status" value="1"/>
</dbReference>
<comment type="similarity">
    <text evidence="1">Belongs to the ROK (NagC/XylR) family.</text>
</comment>
<dbReference type="PROSITE" id="PS01125">
    <property type="entry name" value="ROK"/>
    <property type="match status" value="1"/>
</dbReference>
<dbReference type="RefSeq" id="WP_184217140.1">
    <property type="nucleotide sequence ID" value="NZ_JACHIP010000003.1"/>
</dbReference>
<organism evidence="3 4">
    <name type="scientific">Granulicella aggregans</name>
    <dbReference type="NCBI Taxonomy" id="474949"/>
    <lineage>
        <taxon>Bacteria</taxon>
        <taxon>Pseudomonadati</taxon>
        <taxon>Acidobacteriota</taxon>
        <taxon>Terriglobia</taxon>
        <taxon>Terriglobales</taxon>
        <taxon>Acidobacteriaceae</taxon>
        <taxon>Granulicella</taxon>
    </lineage>
</organism>
<keyword evidence="2" id="KW-0472">Membrane</keyword>
<dbReference type="SUPFAM" id="SSF53067">
    <property type="entry name" value="Actin-like ATPase domain"/>
    <property type="match status" value="1"/>
</dbReference>
<dbReference type="InterPro" id="IPR000600">
    <property type="entry name" value="ROK"/>
</dbReference>
<feature type="transmembrane region" description="Helical" evidence="2">
    <location>
        <begin position="322"/>
        <end position="344"/>
    </location>
</feature>
<dbReference type="AlphaFoldDB" id="A0A7W7ZDS1"/>
<name>A0A7W7ZDS1_9BACT</name>
<keyword evidence="3" id="KW-0808">Transferase</keyword>
<evidence type="ECO:0000313" key="4">
    <source>
        <dbReference type="Proteomes" id="UP000540989"/>
    </source>
</evidence>
<sequence length="364" mass="37177">MHILDTSPTEAALSSVGVDLGGTSIRVGLFDPAMRLLGSRQMKTLVAEGPDAAVRRIAAAIDELVATHVLAGSKASIQGIGIGSPGPIDLREGILGELPNLPGWGAFPLRAALAAATGLEVVLESDANAAAIAEWKLGAGSKADVDSMGMITLGTGVGSGFILNGEVWHGIRGMGGEVGHSSVELHGALCGCGTRGCLELYASAGGLKRLARDVSTSSQGTEALQALISGANGFSAADVGALALSGDRAAQLAFERFGFYLGLGVANVINTLDLPMILIGGGVADSWNLFAPAMFETVRTYSQIYRLVEPSQTVVLESDRTFIGPAALGPVAGLLGAGLLPRLAGRTGMSRRNEDISRLANGFD</sequence>
<gene>
    <name evidence="3" type="ORF">HDF16_002658</name>
</gene>
<dbReference type="InterPro" id="IPR043129">
    <property type="entry name" value="ATPase_NBD"/>
</dbReference>
<protein>
    <submittedName>
        <fullName evidence="3">Glucokinase</fullName>
        <ecNumber evidence="3">2.7.1.2</ecNumber>
    </submittedName>
</protein>
<evidence type="ECO:0000256" key="2">
    <source>
        <dbReference type="SAM" id="Phobius"/>
    </source>
</evidence>
<proteinExistence type="inferred from homology"/>
<dbReference type="InterPro" id="IPR049874">
    <property type="entry name" value="ROK_cs"/>
</dbReference>
<evidence type="ECO:0000256" key="1">
    <source>
        <dbReference type="ARBA" id="ARBA00006479"/>
    </source>
</evidence>
<dbReference type="Proteomes" id="UP000540989">
    <property type="component" value="Unassembled WGS sequence"/>
</dbReference>
<dbReference type="EC" id="2.7.1.2" evidence="3"/>
<keyword evidence="4" id="KW-1185">Reference proteome</keyword>